<dbReference type="Proteomes" id="UP000316775">
    <property type="component" value="Unassembled WGS sequence"/>
</dbReference>
<evidence type="ECO:0000313" key="1">
    <source>
        <dbReference type="EMBL" id="GEC70478.1"/>
    </source>
</evidence>
<gene>
    <name evidence="1" type="ORF">FFL01_00170</name>
</gene>
<dbReference type="EMBL" id="BJNP01000001">
    <property type="protein sequence ID" value="GEC70478.1"/>
    <property type="molecule type" value="Genomic_DNA"/>
</dbReference>
<keyword evidence="2" id="KW-1185">Reference proteome</keyword>
<organism evidence="1 2">
    <name type="scientific">Flavobacterium flevense</name>
    <dbReference type="NCBI Taxonomy" id="983"/>
    <lineage>
        <taxon>Bacteria</taxon>
        <taxon>Pseudomonadati</taxon>
        <taxon>Bacteroidota</taxon>
        <taxon>Flavobacteriia</taxon>
        <taxon>Flavobacteriales</taxon>
        <taxon>Flavobacteriaceae</taxon>
        <taxon>Flavobacterium</taxon>
    </lineage>
</organism>
<name>A0A4Y4AQF9_9FLAO</name>
<sequence length="334" mass="39065">MAQSQPKLGRLEPFYGWYKQVRRKLHRKNMKMELTEENYWAIELSNLYDSKDQEKLKSYFKDLLDLLIYLHEILAEEKVKVHESIILSEELIVKFYFHGLTINKISEGFNFQSKYFGNGAVAKNKFVDIASILTIGRSQLETLLMYQHLYINSGDENELWLRYYAWIYTALLQRSSMPTDTAEAKQIKEADIKAMDVLRKKMESLFPSTNLSEKQQKSLLEKGNGKLFKTWDTIFKDSGFSNAIFSKLYYILSVYAHTEGLSAIQMKSAKYNNTKQENSDLIFIQLFCSTLMTAVMINNICKKHESCKNRFEKMSNKLKYTVQFLSKISKQAFA</sequence>
<dbReference type="OrthoDB" id="1230621at2"/>
<comment type="caution">
    <text evidence="1">The sequence shown here is derived from an EMBL/GenBank/DDBJ whole genome shotgun (WGS) entry which is preliminary data.</text>
</comment>
<dbReference type="AlphaFoldDB" id="A0A4Y4AQF9"/>
<accession>A0A4Y4AQF9</accession>
<reference evidence="1 2" key="1">
    <citation type="submission" date="2019-06" db="EMBL/GenBank/DDBJ databases">
        <title>Whole genome shotgun sequence of Flavobacterium flevense NBRC 14960.</title>
        <authorList>
            <person name="Hosoyama A."/>
            <person name="Uohara A."/>
            <person name="Ohji S."/>
            <person name="Ichikawa N."/>
        </authorList>
    </citation>
    <scope>NUCLEOTIDE SEQUENCE [LARGE SCALE GENOMIC DNA]</scope>
    <source>
        <strain evidence="1 2">NBRC 14960</strain>
    </source>
</reference>
<dbReference type="RefSeq" id="WP_073243288.1">
    <property type="nucleotide sequence ID" value="NZ_BJNP01000001.1"/>
</dbReference>
<evidence type="ECO:0000313" key="2">
    <source>
        <dbReference type="Proteomes" id="UP000316775"/>
    </source>
</evidence>
<dbReference type="STRING" id="983.SAMN05443543_103117"/>
<proteinExistence type="predicted"/>
<protein>
    <submittedName>
        <fullName evidence="1">Uncharacterized protein</fullName>
    </submittedName>
</protein>